<feature type="transmembrane region" description="Helical" evidence="1">
    <location>
        <begin position="12"/>
        <end position="31"/>
    </location>
</feature>
<evidence type="ECO:0000256" key="1">
    <source>
        <dbReference type="SAM" id="Phobius"/>
    </source>
</evidence>
<keyword evidence="1" id="KW-0472">Membrane</keyword>
<name>A0A1I4AWB8_9PSEU</name>
<feature type="transmembrane region" description="Helical" evidence="1">
    <location>
        <begin position="43"/>
        <end position="65"/>
    </location>
</feature>
<feature type="transmembrane region" description="Helical" evidence="1">
    <location>
        <begin position="77"/>
        <end position="99"/>
    </location>
</feature>
<dbReference type="EMBL" id="FORP01000025">
    <property type="protein sequence ID" value="SFK60161.1"/>
    <property type="molecule type" value="Genomic_DNA"/>
</dbReference>
<organism evidence="2 3">
    <name type="scientific">Amycolatopsis sacchari</name>
    <dbReference type="NCBI Taxonomy" id="115433"/>
    <lineage>
        <taxon>Bacteria</taxon>
        <taxon>Bacillati</taxon>
        <taxon>Actinomycetota</taxon>
        <taxon>Actinomycetes</taxon>
        <taxon>Pseudonocardiales</taxon>
        <taxon>Pseudonocardiaceae</taxon>
        <taxon>Amycolatopsis</taxon>
    </lineage>
</organism>
<keyword evidence="3" id="KW-1185">Reference proteome</keyword>
<reference evidence="2 3" key="1">
    <citation type="submission" date="2016-10" db="EMBL/GenBank/DDBJ databases">
        <authorList>
            <person name="de Groot N.N."/>
        </authorList>
    </citation>
    <scope>NUCLEOTIDE SEQUENCE [LARGE SCALE GENOMIC DNA]</scope>
    <source>
        <strain evidence="2 3">DSM 44468</strain>
    </source>
</reference>
<dbReference type="AlphaFoldDB" id="A0A1I4AWB8"/>
<evidence type="ECO:0000313" key="2">
    <source>
        <dbReference type="EMBL" id="SFK60161.1"/>
    </source>
</evidence>
<proteinExistence type="predicted"/>
<protein>
    <submittedName>
        <fullName evidence="2">Uncharacterized protein</fullName>
    </submittedName>
</protein>
<feature type="transmembrane region" description="Helical" evidence="1">
    <location>
        <begin position="156"/>
        <end position="176"/>
    </location>
</feature>
<gene>
    <name evidence="2" type="ORF">SAMN05421835_12564</name>
</gene>
<feature type="transmembrane region" description="Helical" evidence="1">
    <location>
        <begin position="105"/>
        <end position="124"/>
    </location>
</feature>
<keyword evidence="1" id="KW-0812">Transmembrane</keyword>
<feature type="transmembrane region" description="Helical" evidence="1">
    <location>
        <begin position="131"/>
        <end position="150"/>
    </location>
</feature>
<keyword evidence="1" id="KW-1133">Transmembrane helix</keyword>
<dbReference type="Proteomes" id="UP000199025">
    <property type="component" value="Unassembled WGS sequence"/>
</dbReference>
<evidence type="ECO:0000313" key="3">
    <source>
        <dbReference type="Proteomes" id="UP000199025"/>
    </source>
</evidence>
<sequence length="185" mass="19043">MDPMHVTRRRMPGQVVGSLVAIVFGVVFVVVNSGGLPSPWPLVLRIAAAVVAVGLLVGLRGVTARPDEGKGFTDRRYWLVVLAEAVALFGGLALINGVWRHSELAVAWIAFVVGVHFFGLAVVFRLRRFHALGAVLTVLGLAGFALGAAGASAATIALVSGVLSGAALFATVAVSLRLTPPATAA</sequence>
<accession>A0A1I4AWB8</accession>